<evidence type="ECO:0000259" key="4">
    <source>
        <dbReference type="PROSITE" id="PS50977"/>
    </source>
</evidence>
<dbReference type="EMBL" id="CP095071">
    <property type="protein sequence ID" value="UOQ84890.1"/>
    <property type="molecule type" value="Genomic_DNA"/>
</dbReference>
<reference evidence="5 6" key="1">
    <citation type="submission" date="2022-04" db="EMBL/GenBank/DDBJ databases">
        <title>Gracilibacillus sp. isolated from saltern.</title>
        <authorList>
            <person name="Won M."/>
            <person name="Lee C.-M."/>
            <person name="Woen H.-Y."/>
            <person name="Kwon S.-W."/>
        </authorList>
    </citation>
    <scope>NUCLEOTIDE SEQUENCE [LARGE SCALE GENOMIC DNA]</scope>
    <source>
        <strain evidence="5 6">SSPM10-3</strain>
    </source>
</reference>
<dbReference type="PANTHER" id="PTHR43479">
    <property type="entry name" value="ACREF/ENVCD OPERON REPRESSOR-RELATED"/>
    <property type="match status" value="1"/>
</dbReference>
<dbReference type="Proteomes" id="UP000831537">
    <property type="component" value="Chromosome"/>
</dbReference>
<accession>A0ABY4GLQ7</accession>
<dbReference type="Pfam" id="PF00440">
    <property type="entry name" value="TetR_N"/>
    <property type="match status" value="1"/>
</dbReference>
<keyword evidence="1" id="KW-0678">Repressor</keyword>
<keyword evidence="2 3" id="KW-0238">DNA-binding</keyword>
<name>A0ABY4GLQ7_9BACI</name>
<dbReference type="InterPro" id="IPR009057">
    <property type="entry name" value="Homeodomain-like_sf"/>
</dbReference>
<keyword evidence="6" id="KW-1185">Reference proteome</keyword>
<dbReference type="PROSITE" id="PS01081">
    <property type="entry name" value="HTH_TETR_1"/>
    <property type="match status" value="1"/>
</dbReference>
<evidence type="ECO:0000256" key="2">
    <source>
        <dbReference type="ARBA" id="ARBA00023125"/>
    </source>
</evidence>
<feature type="DNA-binding region" description="H-T-H motif" evidence="3">
    <location>
        <begin position="25"/>
        <end position="44"/>
    </location>
</feature>
<dbReference type="InterPro" id="IPR050624">
    <property type="entry name" value="HTH-type_Tx_Regulator"/>
</dbReference>
<gene>
    <name evidence="5" type="ORF">MUN87_19925</name>
</gene>
<dbReference type="InterPro" id="IPR023772">
    <property type="entry name" value="DNA-bd_HTH_TetR-type_CS"/>
</dbReference>
<proteinExistence type="predicted"/>
<evidence type="ECO:0000256" key="1">
    <source>
        <dbReference type="ARBA" id="ARBA00022491"/>
    </source>
</evidence>
<dbReference type="PRINTS" id="PR00455">
    <property type="entry name" value="HTHTETR"/>
</dbReference>
<evidence type="ECO:0000313" key="5">
    <source>
        <dbReference type="EMBL" id="UOQ84890.1"/>
    </source>
</evidence>
<dbReference type="RefSeq" id="WP_244743358.1">
    <property type="nucleotide sequence ID" value="NZ_CP095071.1"/>
</dbReference>
<organism evidence="5 6">
    <name type="scientific">Gracilibacillus salinarum</name>
    <dbReference type="NCBI Taxonomy" id="2932255"/>
    <lineage>
        <taxon>Bacteria</taxon>
        <taxon>Bacillati</taxon>
        <taxon>Bacillota</taxon>
        <taxon>Bacilli</taxon>
        <taxon>Bacillales</taxon>
        <taxon>Bacillaceae</taxon>
        <taxon>Gracilibacillus</taxon>
    </lineage>
</organism>
<dbReference type="Gene3D" id="1.10.357.10">
    <property type="entry name" value="Tetracycline Repressor, domain 2"/>
    <property type="match status" value="1"/>
</dbReference>
<protein>
    <submittedName>
        <fullName evidence="5">TetR/AcrR family transcriptional regulator</fullName>
    </submittedName>
</protein>
<dbReference type="PANTHER" id="PTHR43479:SF22">
    <property type="entry name" value="TRANSCRIPTIONAL REGULATOR, TETR FAMILY"/>
    <property type="match status" value="1"/>
</dbReference>
<evidence type="ECO:0000256" key="3">
    <source>
        <dbReference type="PROSITE-ProRule" id="PRU00335"/>
    </source>
</evidence>
<sequence>MNDTRKKVIDAAHSLFVKKGFAASSIQDILDKAEISKGTFYNHFHSKNDCLLAILSYVEDQIDTERQKIAIGKEKDNEEVFIEQVAMKMTMNREHNLMTVFQTVSISEDEQLKAYMHRAHAKELKWLAQRIADIYPADGSRYTMDHAIMLLGSIHSFQFVAKLGSGQTPAIEKVIRYVLRRIKSMLAVQIETQETFFQRQWLDHDLHTNEQDQQQTLFHQLKLLETDLRNNGNDKKHAYVQFLINELQAEEPKYFLIESVCQSMLQAFTDSPLEHEIQQVVHLIYHLYL</sequence>
<feature type="domain" description="HTH tetR-type" evidence="4">
    <location>
        <begin position="2"/>
        <end position="62"/>
    </location>
</feature>
<dbReference type="InterPro" id="IPR001647">
    <property type="entry name" value="HTH_TetR"/>
</dbReference>
<dbReference type="SUPFAM" id="SSF46689">
    <property type="entry name" value="Homeodomain-like"/>
    <property type="match status" value="1"/>
</dbReference>
<dbReference type="PROSITE" id="PS50977">
    <property type="entry name" value="HTH_TETR_2"/>
    <property type="match status" value="1"/>
</dbReference>
<evidence type="ECO:0000313" key="6">
    <source>
        <dbReference type="Proteomes" id="UP000831537"/>
    </source>
</evidence>